<evidence type="ECO:0000313" key="1">
    <source>
        <dbReference type="EMBL" id="MEC4718286.1"/>
    </source>
</evidence>
<sequence>MTLRGESPLHVVQTNADGNVGIAPIATWSWDDVFMYLGMAANGLEHTFSDFMDVISVYREAMGECVINGSDDDVRASKPCSARTGCWTCLMVQDDKSMDKMLDEPENAYMRPLAKFRTFLSKTFYDLSRRSWLGTSIDAEGNMRFAPEGYSPEMVQELLRYVLTIQVEECAEADRLRIAPRFRIIDARSLIAIDAMWSLNSLARPFTALKIYRDIIRGANYPVPDVPVFPKVPMPAPRKIYVGTDCDSDTTNRFTGLRDPIVEFFGASCAGTREIQTKGVTRTVLDVNLDSMFSVDAEGAMMFFDFELDRLVDEWHGPNGYAVKDDRPMSGVAYRYYLQYGVISLAKNQVGKADEILRRSAFRERIGLAGHQDVQAAATAAAQPTGGEVAAPTDAPAMAQGELILEAA</sequence>
<dbReference type="Proteomes" id="UP001352263">
    <property type="component" value="Unassembled WGS sequence"/>
</dbReference>
<evidence type="ECO:0000313" key="2">
    <source>
        <dbReference type="Proteomes" id="UP001352263"/>
    </source>
</evidence>
<reference evidence="1 2" key="1">
    <citation type="submission" date="2023-10" db="EMBL/GenBank/DDBJ databases">
        <title>Noviherbaspirillum sp. CPCC 100848 genome assembly.</title>
        <authorList>
            <person name="Li X.Y."/>
            <person name="Fang X.M."/>
        </authorList>
    </citation>
    <scope>NUCLEOTIDE SEQUENCE [LARGE SCALE GENOMIC DNA]</scope>
    <source>
        <strain evidence="1 2">CPCC 100848</strain>
    </source>
</reference>
<comment type="caution">
    <text evidence="1">The sequence shown here is derived from an EMBL/GenBank/DDBJ whole genome shotgun (WGS) entry which is preliminary data.</text>
</comment>
<organism evidence="1 2">
    <name type="scientific">Noviherbaspirillum album</name>
    <dbReference type="NCBI Taxonomy" id="3080276"/>
    <lineage>
        <taxon>Bacteria</taxon>
        <taxon>Pseudomonadati</taxon>
        <taxon>Pseudomonadota</taxon>
        <taxon>Betaproteobacteria</taxon>
        <taxon>Burkholderiales</taxon>
        <taxon>Oxalobacteraceae</taxon>
        <taxon>Noviherbaspirillum</taxon>
    </lineage>
</organism>
<dbReference type="EMBL" id="JAWIIV010000002">
    <property type="protein sequence ID" value="MEC4718286.1"/>
    <property type="molecule type" value="Genomic_DNA"/>
</dbReference>
<accession>A0ABU6J3S2</accession>
<evidence type="ECO:0008006" key="3">
    <source>
        <dbReference type="Google" id="ProtNLM"/>
    </source>
</evidence>
<dbReference type="RefSeq" id="WP_326505036.1">
    <property type="nucleotide sequence ID" value="NZ_JAWIIV010000002.1"/>
</dbReference>
<keyword evidence="2" id="KW-1185">Reference proteome</keyword>
<gene>
    <name evidence="1" type="ORF">RY831_03940</name>
</gene>
<protein>
    <recommendedName>
        <fullName evidence="3">Phosphoadenosine phosphosulphate reductase domain-containing protein</fullName>
    </recommendedName>
</protein>
<name>A0ABU6J3S2_9BURK</name>
<proteinExistence type="predicted"/>